<feature type="non-terminal residue" evidence="1">
    <location>
        <position position="146"/>
    </location>
</feature>
<dbReference type="RefSeq" id="XP_009533824.1">
    <property type="nucleotide sequence ID" value="XM_009535529.1"/>
</dbReference>
<dbReference type="OMA" id="WICDEDG"/>
<name>G4ZZ57_PHYSP</name>
<sequence length="146" mass="16852">MTPEEEWFWLTYCWYDNPWICDEDGNMLTTRPYDRIQPCTIEALQIQRIGVKTYTMIIPVAGDSRHQRAKLRRWGVAILMSAPQIGIGCSLRISKVLRPRHPLKLQHDYEWEYVSDGHARGTPKGEGGSERGGSIALEQRSNGIHW</sequence>
<gene>
    <name evidence="1" type="ORF">PHYSODRAFT_455498</name>
</gene>
<dbReference type="KEGG" id="psoj:PHYSODRAFT_455498"/>
<evidence type="ECO:0000313" key="1">
    <source>
        <dbReference type="EMBL" id="EGZ11079.1"/>
    </source>
</evidence>
<proteinExistence type="predicted"/>
<protein>
    <submittedName>
        <fullName evidence="1">Uncharacterized protein</fullName>
    </submittedName>
</protein>
<organism evidence="1 2">
    <name type="scientific">Phytophthora sojae (strain P6497)</name>
    <name type="common">Soybean stem and root rot agent</name>
    <name type="synonym">Phytophthora megasperma f. sp. glycines</name>
    <dbReference type="NCBI Taxonomy" id="1094619"/>
    <lineage>
        <taxon>Eukaryota</taxon>
        <taxon>Sar</taxon>
        <taxon>Stramenopiles</taxon>
        <taxon>Oomycota</taxon>
        <taxon>Peronosporomycetes</taxon>
        <taxon>Peronosporales</taxon>
        <taxon>Peronosporaceae</taxon>
        <taxon>Phytophthora</taxon>
    </lineage>
</organism>
<reference evidence="1 2" key="1">
    <citation type="journal article" date="2006" name="Science">
        <title>Phytophthora genome sequences uncover evolutionary origins and mechanisms of pathogenesis.</title>
        <authorList>
            <person name="Tyler B.M."/>
            <person name="Tripathy S."/>
            <person name="Zhang X."/>
            <person name="Dehal P."/>
            <person name="Jiang R.H."/>
            <person name="Aerts A."/>
            <person name="Arredondo F.D."/>
            <person name="Baxter L."/>
            <person name="Bensasson D."/>
            <person name="Beynon J.L."/>
            <person name="Chapman J."/>
            <person name="Damasceno C.M."/>
            <person name="Dorrance A.E."/>
            <person name="Dou D."/>
            <person name="Dickerman A.W."/>
            <person name="Dubchak I.L."/>
            <person name="Garbelotto M."/>
            <person name="Gijzen M."/>
            <person name="Gordon S.G."/>
            <person name="Govers F."/>
            <person name="Grunwald N.J."/>
            <person name="Huang W."/>
            <person name="Ivors K.L."/>
            <person name="Jones R.W."/>
            <person name="Kamoun S."/>
            <person name="Krampis K."/>
            <person name="Lamour K.H."/>
            <person name="Lee M.K."/>
            <person name="McDonald W.H."/>
            <person name="Medina M."/>
            <person name="Meijer H.J."/>
            <person name="Nordberg E.K."/>
            <person name="Maclean D.J."/>
            <person name="Ospina-Giraldo M.D."/>
            <person name="Morris P.F."/>
            <person name="Phuntumart V."/>
            <person name="Putnam N.H."/>
            <person name="Rash S."/>
            <person name="Rose J.K."/>
            <person name="Sakihama Y."/>
            <person name="Salamov A.A."/>
            <person name="Savidor A."/>
            <person name="Scheuring C.F."/>
            <person name="Smith B.M."/>
            <person name="Sobral B.W."/>
            <person name="Terry A."/>
            <person name="Torto-Alalibo T.A."/>
            <person name="Win J."/>
            <person name="Xu Z."/>
            <person name="Zhang H."/>
            <person name="Grigoriev I.V."/>
            <person name="Rokhsar D.S."/>
            <person name="Boore J.L."/>
        </authorList>
    </citation>
    <scope>NUCLEOTIDE SEQUENCE [LARGE SCALE GENOMIC DNA]</scope>
    <source>
        <strain evidence="1 2">P6497</strain>
    </source>
</reference>
<keyword evidence="2" id="KW-1185">Reference proteome</keyword>
<dbReference type="InParanoid" id="G4ZZ57"/>
<evidence type="ECO:0000313" key="2">
    <source>
        <dbReference type="Proteomes" id="UP000002640"/>
    </source>
</evidence>
<dbReference type="Proteomes" id="UP000002640">
    <property type="component" value="Unassembled WGS sequence"/>
</dbReference>
<dbReference type="GeneID" id="20653064"/>
<dbReference type="EMBL" id="JH159158">
    <property type="protein sequence ID" value="EGZ11079.1"/>
    <property type="molecule type" value="Genomic_DNA"/>
</dbReference>
<dbReference type="AlphaFoldDB" id="G4ZZ57"/>
<accession>G4ZZ57</accession>